<dbReference type="AlphaFoldDB" id="A0A1L6TDG7"/>
<dbReference type="PROSITE" id="PS51161">
    <property type="entry name" value="ATP_CONE"/>
    <property type="match status" value="1"/>
</dbReference>
<dbReference type="HAMAP" id="MF_00440">
    <property type="entry name" value="NrdR"/>
    <property type="match status" value="1"/>
</dbReference>
<dbReference type="Pfam" id="PF22811">
    <property type="entry name" value="Zn_ribbon_NrdR"/>
    <property type="match status" value="1"/>
</dbReference>
<dbReference type="PANTHER" id="PTHR30455:SF2">
    <property type="entry name" value="TRANSCRIPTIONAL REPRESSOR NRDR"/>
    <property type="match status" value="1"/>
</dbReference>
<dbReference type="GO" id="GO:0045892">
    <property type="term" value="P:negative regulation of DNA-templated transcription"/>
    <property type="evidence" value="ECO:0007669"/>
    <property type="project" value="UniProtKB-UniRule"/>
</dbReference>
<dbReference type="Proteomes" id="UP000029558">
    <property type="component" value="Chromosome"/>
</dbReference>
<keyword evidence="1" id="KW-0863">Zinc-finger</keyword>
<protein>
    <recommendedName>
        <fullName evidence="1">Transcriptional repressor NrdR</fullName>
    </recommendedName>
</protein>
<dbReference type="GO" id="GO:0008270">
    <property type="term" value="F:zinc ion binding"/>
    <property type="evidence" value="ECO:0007669"/>
    <property type="project" value="UniProtKB-UniRule"/>
</dbReference>
<dbReference type="GO" id="GO:0005524">
    <property type="term" value="F:ATP binding"/>
    <property type="evidence" value="ECO:0007669"/>
    <property type="project" value="UniProtKB-UniRule"/>
</dbReference>
<proteinExistence type="inferred from homology"/>
<keyword evidence="1" id="KW-0547">Nucleotide-binding</keyword>
<dbReference type="InterPro" id="IPR005144">
    <property type="entry name" value="ATP-cone_dom"/>
</dbReference>
<comment type="cofactor">
    <cofactor evidence="1">
        <name>Zn(2+)</name>
        <dbReference type="ChEBI" id="CHEBI:29105"/>
    </cofactor>
    <text evidence="1">Binds 1 zinc ion.</text>
</comment>
<accession>A0A1L6TDG7</accession>
<comment type="similarity">
    <text evidence="1">Belongs to the NrdR family.</text>
</comment>
<keyword evidence="1" id="KW-0479">Metal-binding</keyword>
<dbReference type="EMBL" id="CP012508">
    <property type="protein sequence ID" value="ALB23398.1"/>
    <property type="molecule type" value="Genomic_DNA"/>
</dbReference>
<reference evidence="2 3" key="1">
    <citation type="journal article" date="2014" name="Genome Announc.">
        <title>Comparative Genome Analysis of Two Isolates of the Fish Pathogen Piscirickettsia salmonis from Different Hosts Reveals Major Differences in Virulence-Associated Secretion Systems.</title>
        <authorList>
            <person name="Bohle H."/>
            <person name="Henriquez P."/>
            <person name="Grothusen H."/>
            <person name="Navas E."/>
            <person name="Sandoval A."/>
            <person name="Bustamante F."/>
            <person name="Bustos P."/>
            <person name="Mancilla M."/>
        </authorList>
    </citation>
    <scope>NUCLEOTIDE SEQUENCE [LARGE SCALE GENOMIC DNA]</scope>
    <source>
        <strain evidence="3">B1-32597</strain>
    </source>
</reference>
<dbReference type="NCBIfam" id="TIGR00244">
    <property type="entry name" value="transcriptional regulator NrdR"/>
    <property type="match status" value="1"/>
</dbReference>
<organism evidence="2 3">
    <name type="scientific">Piscirickettsia salmonis</name>
    <dbReference type="NCBI Taxonomy" id="1238"/>
    <lineage>
        <taxon>Bacteria</taxon>
        <taxon>Pseudomonadati</taxon>
        <taxon>Pseudomonadota</taxon>
        <taxon>Gammaproteobacteria</taxon>
        <taxon>Thiotrichales</taxon>
        <taxon>Piscirickettsiaceae</taxon>
        <taxon>Piscirickettsia</taxon>
    </lineage>
</organism>
<name>A0A1L6TDG7_PISSA</name>
<keyword evidence="1" id="KW-0238">DNA-binding</keyword>
<keyword evidence="1" id="KW-0804">Transcription</keyword>
<keyword evidence="1" id="KW-0862">Zinc</keyword>
<evidence type="ECO:0000256" key="1">
    <source>
        <dbReference type="HAMAP-Rule" id="MF_00440"/>
    </source>
</evidence>
<evidence type="ECO:0000313" key="3">
    <source>
        <dbReference type="Proteomes" id="UP000029558"/>
    </source>
</evidence>
<evidence type="ECO:0000313" key="2">
    <source>
        <dbReference type="EMBL" id="ALB23398.1"/>
    </source>
</evidence>
<dbReference type="PANTHER" id="PTHR30455">
    <property type="entry name" value="TRANSCRIPTIONAL REPRESSOR NRDR"/>
    <property type="match status" value="1"/>
</dbReference>
<keyword evidence="1" id="KW-0805">Transcription regulation</keyword>
<dbReference type="GO" id="GO:0003677">
    <property type="term" value="F:DNA binding"/>
    <property type="evidence" value="ECO:0007669"/>
    <property type="project" value="UniProtKB-KW"/>
</dbReference>
<dbReference type="InterPro" id="IPR055173">
    <property type="entry name" value="NrdR-like_N"/>
</dbReference>
<comment type="function">
    <text evidence="1">Negatively regulates transcription of bacterial ribonucleotide reductase nrd genes and operons by binding to NrdR-boxes.</text>
</comment>
<sequence>MQCPFCQHKDTKVIDSRWVSESNQVRRRRECIQCAERFTTYEGVELAMPRVIKRNGDRESFNEDKLRKGLTHALEKRPVSAKDIDALIQKVSSQMRAMGEREVDSGLLGEWVMKELKSLDQVAYVRFASIYRSFQDVDAFRQEIERLLQGEST</sequence>
<dbReference type="Pfam" id="PF03477">
    <property type="entry name" value="ATP-cone"/>
    <property type="match status" value="1"/>
</dbReference>
<keyword evidence="1" id="KW-0067">ATP-binding</keyword>
<dbReference type="OrthoDB" id="9807461at2"/>
<dbReference type="RefSeq" id="WP_017376525.1">
    <property type="nucleotide sequence ID" value="NZ_CP012508.1"/>
</dbReference>
<dbReference type="InterPro" id="IPR003796">
    <property type="entry name" value="RNR_NrdR-like"/>
</dbReference>
<gene>
    <name evidence="1 2" type="primary">nrdR</name>
    <name evidence="2" type="ORF">KU39_2218</name>
</gene>
<feature type="zinc finger region" evidence="1">
    <location>
        <begin position="3"/>
        <end position="34"/>
    </location>
</feature>
<keyword evidence="1" id="KW-0678">Repressor</keyword>